<dbReference type="InterPro" id="IPR028973">
    <property type="entry name" value="PhnB-like"/>
</dbReference>
<dbReference type="OrthoDB" id="9795306at2"/>
<dbReference type="PANTHER" id="PTHR33990">
    <property type="entry name" value="PROTEIN YJDN-RELATED"/>
    <property type="match status" value="1"/>
</dbReference>
<feature type="domain" description="Glyoxalase/fosfomycin resistance/dioxygenase" evidence="1">
    <location>
        <begin position="4"/>
        <end position="129"/>
    </location>
</feature>
<proteinExistence type="predicted"/>
<protein>
    <submittedName>
        <fullName evidence="2">PhnB protein</fullName>
    </submittedName>
</protein>
<name>A0A1A8ZAJ1_9ACTN</name>
<dbReference type="Gene3D" id="3.10.180.10">
    <property type="entry name" value="2,3-Dihydroxybiphenyl 1,2-Dioxygenase, domain 1"/>
    <property type="match status" value="1"/>
</dbReference>
<evidence type="ECO:0000313" key="2">
    <source>
        <dbReference type="EMBL" id="SBT40989.1"/>
    </source>
</evidence>
<dbReference type="CDD" id="cd06588">
    <property type="entry name" value="PhnB_like"/>
    <property type="match status" value="1"/>
</dbReference>
<dbReference type="RefSeq" id="WP_091659580.1">
    <property type="nucleotide sequence ID" value="NZ_LT594323.1"/>
</dbReference>
<dbReference type="EMBL" id="LT594323">
    <property type="protein sequence ID" value="SBT40989.1"/>
    <property type="molecule type" value="Genomic_DNA"/>
</dbReference>
<dbReference type="InterPro" id="IPR029068">
    <property type="entry name" value="Glyas_Bleomycin-R_OHBP_Dase"/>
</dbReference>
<dbReference type="SUPFAM" id="SSF54593">
    <property type="entry name" value="Glyoxalase/Bleomycin resistance protein/Dihydroxybiphenyl dioxygenase"/>
    <property type="match status" value="1"/>
</dbReference>
<dbReference type="STRING" id="261654.GA0070611_1458"/>
<reference evidence="3" key="1">
    <citation type="submission" date="2016-06" db="EMBL/GenBank/DDBJ databases">
        <authorList>
            <person name="Varghese N."/>
            <person name="Submissions Spin"/>
        </authorList>
    </citation>
    <scope>NUCLEOTIDE SEQUENCE [LARGE SCALE GENOMIC DNA]</scope>
    <source>
        <strain evidence="3">DSM 44815</strain>
    </source>
</reference>
<accession>A0A1A8ZAJ1</accession>
<sequence length="137" mass="15026">MGSRLNPYLSFRGDARAAMEFYRDVFGGELQLMTFGEMGGAEPALAEQIMHGLLRTDRGYVIMGSDAPPGMELHPGDNVSLILNGDNADELTRCFGRLSEGGSVSVALEKQMWGDVYGACVDRFGTHWMVNISQSWD</sequence>
<dbReference type="Proteomes" id="UP000199385">
    <property type="component" value="Chromosome I"/>
</dbReference>
<organism evidence="2 3">
    <name type="scientific">Micromonospora auratinigra</name>
    <dbReference type="NCBI Taxonomy" id="261654"/>
    <lineage>
        <taxon>Bacteria</taxon>
        <taxon>Bacillati</taxon>
        <taxon>Actinomycetota</taxon>
        <taxon>Actinomycetes</taxon>
        <taxon>Micromonosporales</taxon>
        <taxon>Micromonosporaceae</taxon>
        <taxon>Micromonospora</taxon>
    </lineage>
</organism>
<dbReference type="AlphaFoldDB" id="A0A1A8ZAJ1"/>
<gene>
    <name evidence="2" type="ORF">GA0070611_1458</name>
</gene>
<dbReference type="Pfam" id="PF00903">
    <property type="entry name" value="Glyoxalase"/>
    <property type="match status" value="1"/>
</dbReference>
<keyword evidence="3" id="KW-1185">Reference proteome</keyword>
<dbReference type="PATRIC" id="fig|261654.4.peg.1485"/>
<evidence type="ECO:0000259" key="1">
    <source>
        <dbReference type="Pfam" id="PF00903"/>
    </source>
</evidence>
<dbReference type="InterPro" id="IPR004360">
    <property type="entry name" value="Glyas_Fos-R_dOase_dom"/>
</dbReference>
<dbReference type="PANTHER" id="PTHR33990:SF1">
    <property type="entry name" value="PROTEIN YJDN"/>
    <property type="match status" value="1"/>
</dbReference>
<evidence type="ECO:0000313" key="3">
    <source>
        <dbReference type="Proteomes" id="UP000199385"/>
    </source>
</evidence>